<proteinExistence type="predicted"/>
<keyword evidence="2" id="KW-1185">Reference proteome</keyword>
<evidence type="ECO:0000313" key="2">
    <source>
        <dbReference type="Proteomes" id="UP000268094"/>
    </source>
</evidence>
<accession>A0A3A8JR11</accession>
<sequence length="436" mass="46081">MLFLACTSTSEGLCDDDSGCLPGLRCEEGVCIGCADNDGCQAWEDCTADRRCELRAGMCATQKQCKAWEECGAGHTCQLAAGSCQSAANCKDYEDCDGATRKCVLQASRCTTSDDCGDGELWTPTCGQDNRCGSTSVGGNDVLLWGTLDEGFCGADAISSVMTPTRVQAGFGCYTHGDSNAFVSPSGRVYYREGDGNPARVKIFVPDTFPLKDKTRSYPSDGPKNDTRLPAPECGATQDVWNFIMQAGTGAIAYSCSGDGLTYHRLEGGVVATGHQVLSWNASGHMLAVGSGYDLIVLTPDQTAIRITGLPGNQLDTIDTRAHPTGFLLAMRPTSGVQELWHVDNAGVSERVGTYGAHPENVSQNGGGVLDAAGNLYARSSLTDELFVDVIVRRPADGSPGTIVYNENSAPGTVNAAANFERRFNFMHGSTLFTGP</sequence>
<dbReference type="AlphaFoldDB" id="A0A3A8JR11"/>
<evidence type="ECO:0000313" key="1">
    <source>
        <dbReference type="EMBL" id="RKG92861.1"/>
    </source>
</evidence>
<comment type="caution">
    <text evidence="1">The sequence shown here is derived from an EMBL/GenBank/DDBJ whole genome shotgun (WGS) entry which is preliminary data.</text>
</comment>
<dbReference type="Proteomes" id="UP000268094">
    <property type="component" value="Unassembled WGS sequence"/>
</dbReference>
<reference evidence="2" key="1">
    <citation type="submission" date="2018-09" db="EMBL/GenBank/DDBJ databases">
        <authorList>
            <person name="Livingstone P.G."/>
            <person name="Whitworth D.E."/>
        </authorList>
    </citation>
    <scope>NUCLEOTIDE SEQUENCE [LARGE SCALE GENOMIC DNA]</scope>
    <source>
        <strain evidence="2">CA054A</strain>
    </source>
</reference>
<name>A0A3A8JR11_9BACT</name>
<organism evidence="1 2">
    <name type="scientific">Corallococcus terminator</name>
    <dbReference type="NCBI Taxonomy" id="2316733"/>
    <lineage>
        <taxon>Bacteria</taxon>
        <taxon>Pseudomonadati</taxon>
        <taxon>Myxococcota</taxon>
        <taxon>Myxococcia</taxon>
        <taxon>Myxococcales</taxon>
        <taxon>Cystobacterineae</taxon>
        <taxon>Myxococcaceae</taxon>
        <taxon>Corallococcus</taxon>
    </lineage>
</organism>
<protein>
    <submittedName>
        <fullName evidence="1">Uncharacterized protein</fullName>
    </submittedName>
</protein>
<gene>
    <name evidence="1" type="ORF">D7V88_04665</name>
</gene>
<dbReference type="EMBL" id="RAVZ01000018">
    <property type="protein sequence ID" value="RKG92861.1"/>
    <property type="molecule type" value="Genomic_DNA"/>
</dbReference>